<dbReference type="PRINTS" id="PR00934">
    <property type="entry name" value="XHISDIPTASE"/>
</dbReference>
<evidence type="ECO:0000259" key="19">
    <source>
        <dbReference type="Pfam" id="PF07687"/>
    </source>
</evidence>
<keyword evidence="7" id="KW-0224">Dipeptidase</keyword>
<evidence type="ECO:0000313" key="21">
    <source>
        <dbReference type="Proteomes" id="UP000078358"/>
    </source>
</evidence>
<dbReference type="EC" id="3.4.13.18" evidence="11"/>
<evidence type="ECO:0000256" key="18">
    <source>
        <dbReference type="ARBA" id="ARBA00078074"/>
    </source>
</evidence>
<dbReference type="FunFam" id="3.40.630.10:FF:000072">
    <property type="entry name" value="Aminoacyl-histidine dipeptidase"/>
    <property type="match status" value="1"/>
</dbReference>
<evidence type="ECO:0000256" key="2">
    <source>
        <dbReference type="ARBA" id="ARBA00001947"/>
    </source>
</evidence>
<comment type="caution">
    <text evidence="20">The sequence shown here is derived from an EMBL/GenBank/DDBJ whole genome shotgun (WGS) entry which is preliminary data.</text>
</comment>
<comment type="catalytic activity">
    <reaction evidence="10">
        <text>Hydrolysis of dipeptides, preferentially hydrophobic dipeptides including prolyl amino acids.</text>
        <dbReference type="EC" id="3.4.13.18"/>
    </reaction>
</comment>
<dbReference type="InterPro" id="IPR036264">
    <property type="entry name" value="Bact_exopeptidase_dim_dom"/>
</dbReference>
<dbReference type="EMBL" id="JACI01000001">
    <property type="protein sequence ID" value="OAQ15397.1"/>
    <property type="molecule type" value="Genomic_DNA"/>
</dbReference>
<dbReference type="FunFam" id="3.40.630.10:FF:000015">
    <property type="entry name" value="Aminoacyl-histidine dipeptidase PepD"/>
    <property type="match status" value="1"/>
</dbReference>
<dbReference type="PANTHER" id="PTHR43501:SF1">
    <property type="entry name" value="CYTOSOL NON-SPECIFIC DIPEPTIDASE"/>
    <property type="match status" value="1"/>
</dbReference>
<organism evidence="20 21">
    <name type="scientific">Bibersteinia trehalosi Y31</name>
    <dbReference type="NCBI Taxonomy" id="1261658"/>
    <lineage>
        <taxon>Bacteria</taxon>
        <taxon>Pseudomonadati</taxon>
        <taxon>Pseudomonadota</taxon>
        <taxon>Gammaproteobacteria</taxon>
        <taxon>Pasteurellales</taxon>
        <taxon>Pasteurellaceae</taxon>
        <taxon>Bibersteinia</taxon>
    </lineage>
</organism>
<dbReference type="GO" id="GO:0046872">
    <property type="term" value="F:metal ion binding"/>
    <property type="evidence" value="ECO:0007669"/>
    <property type="project" value="UniProtKB-KW"/>
</dbReference>
<evidence type="ECO:0000256" key="15">
    <source>
        <dbReference type="ARBA" id="ARBA00075285"/>
    </source>
</evidence>
<dbReference type="PANTHER" id="PTHR43501">
    <property type="entry name" value="CYTOSOL NON-SPECIFIC DIPEPTIDASE"/>
    <property type="match status" value="1"/>
</dbReference>
<dbReference type="GO" id="GO:0070573">
    <property type="term" value="F:metallodipeptidase activity"/>
    <property type="evidence" value="ECO:0007669"/>
    <property type="project" value="TreeGrafter"/>
</dbReference>
<evidence type="ECO:0000256" key="7">
    <source>
        <dbReference type="ARBA" id="ARBA00022997"/>
    </source>
</evidence>
<keyword evidence="6" id="KW-0862">Zinc</keyword>
<dbReference type="GO" id="GO:0005829">
    <property type="term" value="C:cytosol"/>
    <property type="evidence" value="ECO:0007669"/>
    <property type="project" value="TreeGrafter"/>
</dbReference>
<dbReference type="RefSeq" id="WP_064318087.1">
    <property type="nucleotide sequence ID" value="NZ_JACI01000001.1"/>
</dbReference>
<evidence type="ECO:0000256" key="12">
    <source>
        <dbReference type="ARBA" id="ARBA00044252"/>
    </source>
</evidence>
<evidence type="ECO:0000313" key="20">
    <source>
        <dbReference type="EMBL" id="OAQ15397.1"/>
    </source>
</evidence>
<dbReference type="Gene3D" id="3.40.630.10">
    <property type="entry name" value="Zn peptidases"/>
    <property type="match status" value="2"/>
</dbReference>
<evidence type="ECO:0000256" key="14">
    <source>
        <dbReference type="ARBA" id="ARBA00071271"/>
    </source>
</evidence>
<evidence type="ECO:0000256" key="17">
    <source>
        <dbReference type="ARBA" id="ARBA00077688"/>
    </source>
</evidence>
<dbReference type="PIRSF" id="PIRSF016599">
    <property type="entry name" value="Xaa-His_dipept"/>
    <property type="match status" value="1"/>
</dbReference>
<evidence type="ECO:0000256" key="5">
    <source>
        <dbReference type="ARBA" id="ARBA00022801"/>
    </source>
</evidence>
<comment type="cofactor">
    <cofactor evidence="1">
        <name>Co(2+)</name>
        <dbReference type="ChEBI" id="CHEBI:48828"/>
    </cofactor>
</comment>
<evidence type="ECO:0000256" key="3">
    <source>
        <dbReference type="ARBA" id="ARBA00022670"/>
    </source>
</evidence>
<keyword evidence="9" id="KW-0170">Cobalt</keyword>
<dbReference type="SUPFAM" id="SSF53187">
    <property type="entry name" value="Zn-dependent exopeptidases"/>
    <property type="match status" value="1"/>
</dbReference>
<name>A0A179D0T2_BIBTR</name>
<dbReference type="InterPro" id="IPR011650">
    <property type="entry name" value="Peptidase_M20_dimer"/>
</dbReference>
<gene>
    <name evidence="20" type="ORF">F480_02330</name>
</gene>
<evidence type="ECO:0000256" key="1">
    <source>
        <dbReference type="ARBA" id="ARBA00001941"/>
    </source>
</evidence>
<evidence type="ECO:0000256" key="8">
    <source>
        <dbReference type="ARBA" id="ARBA00023049"/>
    </source>
</evidence>
<comment type="similarity">
    <text evidence="13">Belongs to the peptidase M20C family.</text>
</comment>
<keyword evidence="8" id="KW-0482">Metalloprotease</keyword>
<keyword evidence="5" id="KW-0378">Hydrolase</keyword>
<evidence type="ECO:0000256" key="9">
    <source>
        <dbReference type="ARBA" id="ARBA00023285"/>
    </source>
</evidence>
<evidence type="ECO:0000256" key="10">
    <source>
        <dbReference type="ARBA" id="ARBA00036421"/>
    </source>
</evidence>
<keyword evidence="3" id="KW-0645">Protease</keyword>
<evidence type="ECO:0000256" key="4">
    <source>
        <dbReference type="ARBA" id="ARBA00022723"/>
    </source>
</evidence>
<evidence type="ECO:0000256" key="16">
    <source>
        <dbReference type="ARBA" id="ARBA00076004"/>
    </source>
</evidence>
<dbReference type="GO" id="GO:0006508">
    <property type="term" value="P:proteolysis"/>
    <property type="evidence" value="ECO:0007669"/>
    <property type="project" value="UniProtKB-KW"/>
</dbReference>
<evidence type="ECO:0000256" key="6">
    <source>
        <dbReference type="ARBA" id="ARBA00022833"/>
    </source>
</evidence>
<evidence type="ECO:0000256" key="13">
    <source>
        <dbReference type="ARBA" id="ARBA00061423"/>
    </source>
</evidence>
<dbReference type="SUPFAM" id="SSF55031">
    <property type="entry name" value="Bacterial exopeptidase dimerisation domain"/>
    <property type="match status" value="1"/>
</dbReference>
<dbReference type="PATRIC" id="fig|1261658.3.peg.470"/>
<sequence>MSEIQTLQPHLLWKWFDQICAIPHPSYYEQQLAEFILDWAKGKGLFAERDNAGNILIRKPATKGMENRKTVALQAHLDMVPQANEGTIHDFTKDPILPYIDGEWVKAKGTTLGADNGIGLASCLAVLDSDDLAHPEIETLLTMTEEAGMEGVLALKPNWLKAEMLINTDTEDNGEIYIGCAGGEDADLQLPIQTQPNLFDRTLQINLKGLNGGHSGCDIHTSRVNAIKLLARFLATLNAEVPFQITHIRGGTVRNAIPREASVTLSYFAENQAKLTACIERISQELKTELQYAEPNMQFELNECETPTQIFDQATSQNVIRFLNVLPNGIIRNSDVVKNVVETSLSIGILETKADCVRANILIRSLVESGKADVRGKLTSLAELVGAKATFSGNYPGWEPDPNSAITPLTKKIYDEVLGYESKIKVIHAGLECGLIKKVYPDLDVVSIGPTIRNAHSPDEKVHIPAVQIYWTLLTKLLKEIPEKI</sequence>
<proteinExistence type="inferred from homology"/>
<evidence type="ECO:0000256" key="11">
    <source>
        <dbReference type="ARBA" id="ARBA00038976"/>
    </source>
</evidence>
<dbReference type="Pfam" id="PF07687">
    <property type="entry name" value="M20_dimer"/>
    <property type="match status" value="1"/>
</dbReference>
<accession>A0A179D0T2</accession>
<dbReference type="NCBIfam" id="TIGR01893">
    <property type="entry name" value="aa-his-dipept"/>
    <property type="match status" value="1"/>
</dbReference>
<protein>
    <recommendedName>
        <fullName evidence="14">Cytosol non-specific dipeptidase</fullName>
        <ecNumber evidence="11">3.4.13.18</ecNumber>
    </recommendedName>
    <alternativeName>
        <fullName evidence="17">Aminoacyl-histidine dipeptidase</fullName>
    </alternativeName>
    <alternativeName>
        <fullName evidence="16">Beta-alanyl-histidine dipeptidase</fullName>
    </alternativeName>
    <alternativeName>
        <fullName evidence="15">Carnosinase</fullName>
    </alternativeName>
    <alternativeName>
        <fullName evidence="12">Peptidase D</fullName>
    </alternativeName>
    <alternativeName>
        <fullName evidence="18">Xaa-His dipeptidase</fullName>
    </alternativeName>
</protein>
<dbReference type="CDD" id="cd03890">
    <property type="entry name" value="M20_pepD"/>
    <property type="match status" value="1"/>
</dbReference>
<reference evidence="20 21" key="1">
    <citation type="submission" date="2014-01" db="EMBL/GenBank/DDBJ databases">
        <authorList>
            <person name="Zuccon D."/>
        </authorList>
    </citation>
    <scope>NUCLEOTIDE SEQUENCE [LARGE SCALE GENOMIC DNA]</scope>
    <source>
        <strain evidence="20 21">Y31</strain>
    </source>
</reference>
<dbReference type="AlphaFoldDB" id="A0A179D0T2"/>
<keyword evidence="4" id="KW-0479">Metal-binding</keyword>
<dbReference type="InterPro" id="IPR001160">
    <property type="entry name" value="Peptidase_M20C"/>
</dbReference>
<dbReference type="InterPro" id="IPR002933">
    <property type="entry name" value="Peptidase_M20"/>
</dbReference>
<dbReference type="Pfam" id="PF01546">
    <property type="entry name" value="Peptidase_M20"/>
    <property type="match status" value="1"/>
</dbReference>
<dbReference type="Proteomes" id="UP000078358">
    <property type="component" value="Unassembled WGS sequence"/>
</dbReference>
<feature type="domain" description="Peptidase M20 dimerisation" evidence="19">
    <location>
        <begin position="207"/>
        <end position="290"/>
    </location>
</feature>
<comment type="cofactor">
    <cofactor evidence="2">
        <name>Zn(2+)</name>
        <dbReference type="ChEBI" id="CHEBI:29105"/>
    </cofactor>
</comment>